<evidence type="ECO:0000256" key="8">
    <source>
        <dbReference type="ARBA" id="ARBA00022697"/>
    </source>
</evidence>
<dbReference type="InterPro" id="IPR036052">
    <property type="entry name" value="TrpB-like_PALP_sf"/>
</dbReference>
<dbReference type="PANTHER" id="PTHR48078:SF6">
    <property type="entry name" value="L-THREONINE DEHYDRATASE CATABOLIC TDCB"/>
    <property type="match status" value="1"/>
</dbReference>
<evidence type="ECO:0000256" key="13">
    <source>
        <dbReference type="PIRNR" id="PIRNR038945"/>
    </source>
</evidence>
<comment type="pathway">
    <text evidence="3 13">Amino-acid biosynthesis; L-threonine biosynthesis; L-threonine from L-aspartate: step 5/5.</text>
</comment>
<keyword evidence="7 13" id="KW-0028">Amino-acid biosynthesis</keyword>
<comment type="caution">
    <text evidence="15">The sequence shown here is derived from an EMBL/GenBank/DDBJ whole genome shotgun (WGS) entry which is preliminary data.</text>
</comment>
<gene>
    <name evidence="15" type="primary">thrC</name>
    <name evidence="15" type="ORF">GCM10009849_08940</name>
</gene>
<dbReference type="RefSeq" id="WP_344298472.1">
    <property type="nucleotide sequence ID" value="NZ_BAAAQW010000003.1"/>
</dbReference>
<dbReference type="InterPro" id="IPR001926">
    <property type="entry name" value="TrpB-like_PALP"/>
</dbReference>
<evidence type="ECO:0000256" key="12">
    <source>
        <dbReference type="NCBIfam" id="TIGR00260"/>
    </source>
</evidence>
<accession>A0ABP5NED5</accession>
<keyword evidence="10 13" id="KW-0456">Lyase</keyword>
<dbReference type="Proteomes" id="UP001500432">
    <property type="component" value="Unassembled WGS sequence"/>
</dbReference>
<comment type="cofactor">
    <cofactor evidence="1 13">
        <name>pyridoxal 5'-phosphate</name>
        <dbReference type="ChEBI" id="CHEBI:597326"/>
    </cofactor>
</comment>
<comment type="function">
    <text evidence="2 13">Catalyzes the gamma-elimination of phosphate from L-phosphohomoserine and the beta-addition of water to produce L-threonine.</text>
</comment>
<feature type="domain" description="Tryptophan synthase beta chain-like PALP" evidence="14">
    <location>
        <begin position="25"/>
        <end position="335"/>
    </location>
</feature>
<dbReference type="InterPro" id="IPR026260">
    <property type="entry name" value="Thr_Synthase_bac/arc"/>
</dbReference>
<evidence type="ECO:0000256" key="3">
    <source>
        <dbReference type="ARBA" id="ARBA00004979"/>
    </source>
</evidence>
<comment type="catalytic activity">
    <reaction evidence="11 13">
        <text>O-phospho-L-homoserine + H2O = L-threonine + phosphate</text>
        <dbReference type="Rhea" id="RHEA:10840"/>
        <dbReference type="ChEBI" id="CHEBI:15377"/>
        <dbReference type="ChEBI" id="CHEBI:43474"/>
        <dbReference type="ChEBI" id="CHEBI:57590"/>
        <dbReference type="ChEBI" id="CHEBI:57926"/>
        <dbReference type="EC" id="4.2.3.1"/>
    </reaction>
</comment>
<dbReference type="InterPro" id="IPR004450">
    <property type="entry name" value="Thr_synthase-like"/>
</dbReference>
<evidence type="ECO:0000256" key="10">
    <source>
        <dbReference type="ARBA" id="ARBA00023239"/>
    </source>
</evidence>
<dbReference type="Gene3D" id="3.40.50.1100">
    <property type="match status" value="2"/>
</dbReference>
<dbReference type="PIRSF" id="PIRSF038945">
    <property type="entry name" value="Thr_synthase"/>
    <property type="match status" value="1"/>
</dbReference>
<evidence type="ECO:0000313" key="16">
    <source>
        <dbReference type="Proteomes" id="UP001500432"/>
    </source>
</evidence>
<sequence length="372" mass="38545">MAHQWRGVIREYADRLPVSESTRVITLGEGGTPLVHAQKLSELTGSEVFLKVEGMNPTGSFKDRGMTMAMTAAVEAGAKAVVCASTGNTSASAAAYATAAGLTCAVLVPEGKIALGKLSQAIAHGATLLQVDGNFDDCLEIARKLADSYPVFLVNSVNPARIEGQKTASFEIVDALGDAPDIHVLPVGNAGNISAYWKGYKEYAAETEYPAHGGDAEPRTLAAVATKLPVMWGFQAAGAAPFVAGHPITHPETIATAIRIGNPASWETAVAARDESGGLIDSVTDEEILAAHRWLSSKEGVFVEPGSAASVAGLLKKHAAGEVPSGKTIVCTVTGHGLKDPQWALRTADGAEVEPVKVSNDVVTVAAELGLE</sequence>
<evidence type="ECO:0000313" key="15">
    <source>
        <dbReference type="EMBL" id="GAA2197987.1"/>
    </source>
</evidence>
<dbReference type="EC" id="4.2.3.1" evidence="5 12"/>
<evidence type="ECO:0000256" key="9">
    <source>
        <dbReference type="ARBA" id="ARBA00022898"/>
    </source>
</evidence>
<name>A0ABP5NED5_9MICC</name>
<comment type="similarity">
    <text evidence="4 13">Belongs to the threonine synthase family.</text>
</comment>
<evidence type="ECO:0000256" key="6">
    <source>
        <dbReference type="ARBA" id="ARBA00018679"/>
    </source>
</evidence>
<organism evidence="15 16">
    <name type="scientific">Sinomonas flava</name>
    <dbReference type="NCBI Taxonomy" id="496857"/>
    <lineage>
        <taxon>Bacteria</taxon>
        <taxon>Bacillati</taxon>
        <taxon>Actinomycetota</taxon>
        <taxon>Actinomycetes</taxon>
        <taxon>Micrococcales</taxon>
        <taxon>Micrococcaceae</taxon>
        <taxon>Sinomonas</taxon>
    </lineage>
</organism>
<evidence type="ECO:0000256" key="11">
    <source>
        <dbReference type="ARBA" id="ARBA00049144"/>
    </source>
</evidence>
<keyword evidence="9 13" id="KW-0663">Pyridoxal phosphate</keyword>
<evidence type="ECO:0000256" key="2">
    <source>
        <dbReference type="ARBA" id="ARBA00003648"/>
    </source>
</evidence>
<dbReference type="InterPro" id="IPR000634">
    <property type="entry name" value="Ser/Thr_deHydtase_PyrdxlP-BS"/>
</dbReference>
<reference evidence="16" key="1">
    <citation type="journal article" date="2019" name="Int. J. Syst. Evol. Microbiol.">
        <title>The Global Catalogue of Microorganisms (GCM) 10K type strain sequencing project: providing services to taxonomists for standard genome sequencing and annotation.</title>
        <authorList>
            <consortium name="The Broad Institute Genomics Platform"/>
            <consortium name="The Broad Institute Genome Sequencing Center for Infectious Disease"/>
            <person name="Wu L."/>
            <person name="Ma J."/>
        </authorList>
    </citation>
    <scope>NUCLEOTIDE SEQUENCE [LARGE SCALE GENOMIC DNA]</scope>
    <source>
        <strain evidence="16">JCM 16034</strain>
    </source>
</reference>
<dbReference type="Pfam" id="PF00291">
    <property type="entry name" value="PALP"/>
    <property type="match status" value="1"/>
</dbReference>
<dbReference type="CDD" id="cd01563">
    <property type="entry name" value="Thr-synth_1"/>
    <property type="match status" value="1"/>
</dbReference>
<dbReference type="SUPFAM" id="SSF53686">
    <property type="entry name" value="Tryptophan synthase beta subunit-like PLP-dependent enzymes"/>
    <property type="match status" value="1"/>
</dbReference>
<keyword evidence="8 13" id="KW-0791">Threonine biosynthesis</keyword>
<proteinExistence type="inferred from homology"/>
<protein>
    <recommendedName>
        <fullName evidence="6 12">Threonine synthase</fullName>
        <ecNumber evidence="5 12">4.2.3.1</ecNumber>
    </recommendedName>
</protein>
<evidence type="ECO:0000259" key="14">
    <source>
        <dbReference type="Pfam" id="PF00291"/>
    </source>
</evidence>
<dbReference type="EMBL" id="BAAAQW010000003">
    <property type="protein sequence ID" value="GAA2197987.1"/>
    <property type="molecule type" value="Genomic_DNA"/>
</dbReference>
<evidence type="ECO:0000256" key="5">
    <source>
        <dbReference type="ARBA" id="ARBA00013028"/>
    </source>
</evidence>
<evidence type="ECO:0000256" key="1">
    <source>
        <dbReference type="ARBA" id="ARBA00001933"/>
    </source>
</evidence>
<dbReference type="PANTHER" id="PTHR48078">
    <property type="entry name" value="THREONINE DEHYDRATASE, MITOCHONDRIAL-RELATED"/>
    <property type="match status" value="1"/>
</dbReference>
<keyword evidence="16" id="KW-1185">Reference proteome</keyword>
<dbReference type="InterPro" id="IPR050147">
    <property type="entry name" value="Ser/Thr_Dehydratase"/>
</dbReference>
<evidence type="ECO:0000256" key="7">
    <source>
        <dbReference type="ARBA" id="ARBA00022605"/>
    </source>
</evidence>
<evidence type="ECO:0000256" key="4">
    <source>
        <dbReference type="ARBA" id="ARBA00005517"/>
    </source>
</evidence>
<dbReference type="PROSITE" id="PS00165">
    <property type="entry name" value="DEHYDRATASE_SER_THR"/>
    <property type="match status" value="1"/>
</dbReference>
<dbReference type="NCBIfam" id="TIGR00260">
    <property type="entry name" value="thrC"/>
    <property type="match status" value="1"/>
</dbReference>